<reference evidence="5 6" key="1">
    <citation type="submission" date="2018-07" db="EMBL/GenBank/DDBJ databases">
        <title>Genome sequencing of oomycete isolates from Chile give support for New Zealand origin for Phytophthora kernoviae and make available the first Nothophytophthora sp. genome.</title>
        <authorList>
            <person name="Studholme D.J."/>
            <person name="Sanfuentes E."/>
            <person name="Panda P."/>
            <person name="Hill R."/>
            <person name="Sambles C."/>
            <person name="Grant M."/>
            <person name="Williams N.M."/>
            <person name="Mcdougal R.L."/>
        </authorList>
    </citation>
    <scope>NUCLEOTIDE SEQUENCE [LARGE SCALE GENOMIC DNA]</scope>
    <source>
        <strain evidence="3">Chile2</strain>
        <strain evidence="4">Chile4</strain>
    </source>
</reference>
<evidence type="ECO:0000256" key="2">
    <source>
        <dbReference type="SAM" id="Phobius"/>
    </source>
</evidence>
<dbReference type="Proteomes" id="UP000285624">
    <property type="component" value="Unassembled WGS sequence"/>
</dbReference>
<name>A0A3R7MJR1_9STRA</name>
<gene>
    <name evidence="3" type="ORF">BBI17_006157</name>
    <name evidence="4" type="ORF">BBO99_00006089</name>
</gene>
<comment type="caution">
    <text evidence="3">The sequence shown here is derived from an EMBL/GenBank/DDBJ whole genome shotgun (WGS) entry which is preliminary data.</text>
</comment>
<organism evidence="3 6">
    <name type="scientific">Phytophthora kernoviae</name>
    <dbReference type="NCBI Taxonomy" id="325452"/>
    <lineage>
        <taxon>Eukaryota</taxon>
        <taxon>Sar</taxon>
        <taxon>Stramenopiles</taxon>
        <taxon>Oomycota</taxon>
        <taxon>Peronosporomycetes</taxon>
        <taxon>Peronosporales</taxon>
        <taxon>Peronosporaceae</taxon>
        <taxon>Phytophthora</taxon>
    </lineage>
</organism>
<feature type="transmembrane region" description="Helical" evidence="2">
    <location>
        <begin position="901"/>
        <end position="920"/>
    </location>
</feature>
<protein>
    <recommendedName>
        <fullName evidence="7">FYVE-type domain-containing protein</fullName>
    </recommendedName>
</protein>
<dbReference type="PANTHER" id="PTHR13510">
    <property type="entry name" value="FYVE-FINGER-CONTAINING RAB5 EFFECTOR PROTEIN RABENOSYN-5-RELATED"/>
    <property type="match status" value="1"/>
</dbReference>
<feature type="compositionally biased region" description="Low complexity" evidence="1">
    <location>
        <begin position="81"/>
        <end position="96"/>
    </location>
</feature>
<feature type="transmembrane region" description="Helical" evidence="2">
    <location>
        <begin position="954"/>
        <end position="973"/>
    </location>
</feature>
<dbReference type="Proteomes" id="UP000285883">
    <property type="component" value="Unassembled WGS sequence"/>
</dbReference>
<dbReference type="CDD" id="cd00065">
    <property type="entry name" value="FYVE_like_SF"/>
    <property type="match status" value="1"/>
</dbReference>
<accession>A0A3R7MJR1</accession>
<keyword evidence="2" id="KW-0472">Membrane</keyword>
<dbReference type="InterPro" id="IPR011011">
    <property type="entry name" value="Znf_FYVE_PHD"/>
</dbReference>
<dbReference type="InterPro" id="IPR052727">
    <property type="entry name" value="Rab4/Rab5_effector"/>
</dbReference>
<evidence type="ECO:0000313" key="6">
    <source>
        <dbReference type="Proteomes" id="UP000285883"/>
    </source>
</evidence>
<feature type="transmembrane region" description="Helical" evidence="2">
    <location>
        <begin position="826"/>
        <end position="848"/>
    </location>
</feature>
<feature type="transmembrane region" description="Helical" evidence="2">
    <location>
        <begin position="792"/>
        <end position="814"/>
    </location>
</feature>
<dbReference type="PANTHER" id="PTHR13510:SF44">
    <property type="entry name" value="RABENOSYN-5"/>
    <property type="match status" value="1"/>
</dbReference>
<feature type="region of interest" description="Disordered" evidence="1">
    <location>
        <begin position="77"/>
        <end position="97"/>
    </location>
</feature>
<keyword evidence="5" id="KW-1185">Reference proteome</keyword>
<evidence type="ECO:0008006" key="7">
    <source>
        <dbReference type="Google" id="ProtNLM"/>
    </source>
</evidence>
<sequence length="1112" mass="122037">MGKFKLPEGALPELNLTPERQAAMIAEVDAVVKHTLELRGAFAAGGRQLDKEAWKHVKTKDDVRAYRSRRALHGIAHESSDVLSSSSSSNSNSHNRSTLDKITNIASSGSSGDSDQYRLKKTSRPPAVVLSGVIDGTAEDAALGMLADTEMHAVMRNSYLGTELEDSRLLFVLVKPTSEKPLNFIGLKWGLQSYGRFSQARDFLFVEASGIMKGPRGETVAYGVRQSVDLSDVMKLPRPSHVLRGHMSGCQTFANTGLPPTDARHRSVELFSRAFLELDGDVPVNVAATAYAENLMALVNAIECANAYKLTWLMKKAARHAHPGSTSAFGRMGGASHCANCTRSLNKLGNLLLQRGGTCQVCRRVLCGKCSVTKKISVGIGAEVMQKNMLFCLECLLEAKELSAHDVAVDMLNWKDVITPTAPTLADGVVAASFRILPLNNNENFIPKKQQEDRDGIRSSSQVSLIEKDVVSLNYRERPPLKLTAYSSLTTKRARPAEATRLHAALGIFLLYVALAVTSAPLFDGSIDAERVTDDIGSVVKKNASYAPAYFLGPGFFDAYKYAMNSNATAVTWYPQKENKPTSFLNFTFLDQSVYSNGACAILDDEGPECILMTGHQGGVSAYGLCRNGSEFVSVQYVQILVTPADIGGPVASGTWVENGRESLLVGLKKPPTCESGNKLQISPNINDIRIMSGSFVPAATGPTTQWFELMNLPTSVRERMFYLVAKTGAGQGLTIPARKRQSFDKIIASNTFGVTLADKLEIVAPFKGSKCVNVILYRIAGSTTSLPRLQFTFAVAAQALILLAFMLIVTVRNGALNTYHLVQQLLRLPTFCVIAIQLLYVLYYQIFDIMHLCGNTNSELTTIYNKKIVYVAGVTYILLHQLDVRAAVTLWPKMANNDAFYFSRMAWMIGALAILTWSLNKGDSAHYIVASSTTCGLGAVECNIVKNTLMQHYVGLALFLTHPIVYGIIQIVQYRQYRHEYEPPDKRTPDHVTSFEGYGCGGPLGDYYYYNTLVSKTREDGTTQFFTCSKAVRDEGFVLLGGCDVLIRAKDLYIIMGMKLFTERMASTINLSVVLAHIVDGHLTPMRRVSYRTLYFVALRWNGCISYPDIG</sequence>
<dbReference type="EMBL" id="MAYM02002363">
    <property type="protein sequence ID" value="RLM95724.1"/>
    <property type="molecule type" value="Genomic_DNA"/>
</dbReference>
<feature type="transmembrane region" description="Helical" evidence="2">
    <location>
        <begin position="868"/>
        <end position="889"/>
    </location>
</feature>
<evidence type="ECO:0000313" key="4">
    <source>
        <dbReference type="EMBL" id="RLN78255.1"/>
    </source>
</evidence>
<dbReference type="EMBL" id="MBDN02000198">
    <property type="protein sequence ID" value="RLN78255.1"/>
    <property type="molecule type" value="Genomic_DNA"/>
</dbReference>
<dbReference type="AlphaFoldDB" id="A0A3R7MJR1"/>
<evidence type="ECO:0000256" key="1">
    <source>
        <dbReference type="SAM" id="MobiDB-lite"/>
    </source>
</evidence>
<keyword evidence="2" id="KW-0812">Transmembrane</keyword>
<evidence type="ECO:0000313" key="3">
    <source>
        <dbReference type="EMBL" id="RLM95724.1"/>
    </source>
</evidence>
<evidence type="ECO:0000313" key="5">
    <source>
        <dbReference type="Proteomes" id="UP000285624"/>
    </source>
</evidence>
<proteinExistence type="predicted"/>
<dbReference type="SUPFAM" id="SSF57903">
    <property type="entry name" value="FYVE/PHD zinc finger"/>
    <property type="match status" value="1"/>
</dbReference>
<keyword evidence="2" id="KW-1133">Transmembrane helix</keyword>